<feature type="transmembrane region" description="Helical" evidence="10">
    <location>
        <begin position="60"/>
        <end position="78"/>
    </location>
</feature>
<evidence type="ECO:0000256" key="2">
    <source>
        <dbReference type="ARBA" id="ARBA00012374"/>
    </source>
</evidence>
<sequence>MTGWIKQLNDYDQRSFSWCNHRYQALAQRKLVRWISHSGDGYLYALLALLLALLQTQTQLQYALWLGFALEVPLFCLLKRYYKRPRPYQAKPALKAVIIAHDPFSFPSGHTTAAFLMAALLTWTWPSWSWLFYAWAVAVGSSRVLLGVHYPGDILAGIGLGSMIAIGVIACVS</sequence>
<dbReference type="InterPro" id="IPR036938">
    <property type="entry name" value="PAP2/HPO_sf"/>
</dbReference>
<evidence type="ECO:0000256" key="8">
    <source>
        <dbReference type="ARBA" id="ARBA00032707"/>
    </source>
</evidence>
<dbReference type="EMBL" id="QGTT01000001">
    <property type="protein sequence ID" value="PWW15921.1"/>
    <property type="molecule type" value="Genomic_DNA"/>
</dbReference>
<dbReference type="CDD" id="cd01610">
    <property type="entry name" value="PAP2_like"/>
    <property type="match status" value="1"/>
</dbReference>
<comment type="subcellular location">
    <subcellularLocation>
        <location evidence="1">Cell membrane</location>
        <topology evidence="1">Multi-pass membrane protein</topology>
    </subcellularLocation>
</comment>
<evidence type="ECO:0000256" key="4">
    <source>
        <dbReference type="ARBA" id="ARBA00022692"/>
    </source>
</evidence>
<dbReference type="EC" id="3.6.1.27" evidence="2"/>
<dbReference type="GO" id="GO:0005886">
    <property type="term" value="C:plasma membrane"/>
    <property type="evidence" value="ECO:0007669"/>
    <property type="project" value="UniProtKB-SubCell"/>
</dbReference>
<name>A0A317QC44_9GAMM</name>
<dbReference type="PANTHER" id="PTHR14969">
    <property type="entry name" value="SPHINGOSINE-1-PHOSPHATE PHOSPHOHYDROLASE"/>
    <property type="match status" value="1"/>
</dbReference>
<keyword evidence="4 10" id="KW-0812">Transmembrane</keyword>
<evidence type="ECO:0000256" key="10">
    <source>
        <dbReference type="SAM" id="Phobius"/>
    </source>
</evidence>
<keyword evidence="3" id="KW-1003">Cell membrane</keyword>
<dbReference type="PANTHER" id="PTHR14969:SF62">
    <property type="entry name" value="DECAPRENYLPHOSPHORYL-5-PHOSPHORIBOSE PHOSPHATASE RV3807C-RELATED"/>
    <property type="match status" value="1"/>
</dbReference>
<keyword evidence="7 10" id="KW-0472">Membrane</keyword>
<evidence type="ECO:0000259" key="11">
    <source>
        <dbReference type="SMART" id="SM00014"/>
    </source>
</evidence>
<dbReference type="SMART" id="SM00014">
    <property type="entry name" value="acidPPc"/>
    <property type="match status" value="1"/>
</dbReference>
<evidence type="ECO:0000256" key="1">
    <source>
        <dbReference type="ARBA" id="ARBA00004651"/>
    </source>
</evidence>
<feature type="domain" description="Phosphatidic acid phosphatase type 2/haloperoxidase" evidence="11">
    <location>
        <begin position="60"/>
        <end position="169"/>
    </location>
</feature>
<comment type="catalytic activity">
    <reaction evidence="9">
        <text>di-trans,octa-cis-undecaprenyl diphosphate + H2O = di-trans,octa-cis-undecaprenyl phosphate + phosphate + H(+)</text>
        <dbReference type="Rhea" id="RHEA:28094"/>
        <dbReference type="ChEBI" id="CHEBI:15377"/>
        <dbReference type="ChEBI" id="CHEBI:15378"/>
        <dbReference type="ChEBI" id="CHEBI:43474"/>
        <dbReference type="ChEBI" id="CHEBI:58405"/>
        <dbReference type="ChEBI" id="CHEBI:60392"/>
        <dbReference type="EC" id="3.6.1.27"/>
    </reaction>
</comment>
<keyword evidence="13" id="KW-1185">Reference proteome</keyword>
<dbReference type="InterPro" id="IPR000326">
    <property type="entry name" value="PAP2/HPO"/>
</dbReference>
<dbReference type="AlphaFoldDB" id="A0A317QC44"/>
<keyword evidence="6 10" id="KW-1133">Transmembrane helix</keyword>
<feature type="transmembrane region" description="Helical" evidence="10">
    <location>
        <begin position="31"/>
        <end position="54"/>
    </location>
</feature>
<gene>
    <name evidence="12" type="ORF">DET45_10112</name>
</gene>
<dbReference type="GO" id="GO:0050380">
    <property type="term" value="F:undecaprenyl-diphosphatase activity"/>
    <property type="evidence" value="ECO:0007669"/>
    <property type="project" value="UniProtKB-EC"/>
</dbReference>
<evidence type="ECO:0000256" key="9">
    <source>
        <dbReference type="ARBA" id="ARBA00047594"/>
    </source>
</evidence>
<keyword evidence="5" id="KW-0378">Hydrolase</keyword>
<dbReference type="Proteomes" id="UP000246964">
    <property type="component" value="Unassembled WGS sequence"/>
</dbReference>
<feature type="transmembrane region" description="Helical" evidence="10">
    <location>
        <begin position="154"/>
        <end position="172"/>
    </location>
</feature>
<protein>
    <recommendedName>
        <fullName evidence="2">undecaprenyl-diphosphate phosphatase</fullName>
        <ecNumber evidence="2">3.6.1.27</ecNumber>
    </recommendedName>
    <alternativeName>
        <fullName evidence="8">Undecaprenyl pyrophosphate phosphatase</fullName>
    </alternativeName>
</protein>
<evidence type="ECO:0000256" key="6">
    <source>
        <dbReference type="ARBA" id="ARBA00022989"/>
    </source>
</evidence>
<proteinExistence type="predicted"/>
<evidence type="ECO:0000256" key="3">
    <source>
        <dbReference type="ARBA" id="ARBA00022475"/>
    </source>
</evidence>
<evidence type="ECO:0000256" key="7">
    <source>
        <dbReference type="ARBA" id="ARBA00023136"/>
    </source>
</evidence>
<dbReference type="Gene3D" id="1.20.144.10">
    <property type="entry name" value="Phosphatidic acid phosphatase type 2/haloperoxidase"/>
    <property type="match status" value="1"/>
</dbReference>
<comment type="caution">
    <text evidence="12">The sequence shown here is derived from an EMBL/GenBank/DDBJ whole genome shotgun (WGS) entry which is preliminary data.</text>
</comment>
<feature type="transmembrane region" description="Helical" evidence="10">
    <location>
        <begin position="113"/>
        <end position="134"/>
    </location>
</feature>
<evidence type="ECO:0000313" key="12">
    <source>
        <dbReference type="EMBL" id="PWW15921.1"/>
    </source>
</evidence>
<organism evidence="12 13">
    <name type="scientific">Pseudidiomarina maritima</name>
    <dbReference type="NCBI Taxonomy" id="519453"/>
    <lineage>
        <taxon>Bacteria</taxon>
        <taxon>Pseudomonadati</taxon>
        <taxon>Pseudomonadota</taxon>
        <taxon>Gammaproteobacteria</taxon>
        <taxon>Alteromonadales</taxon>
        <taxon>Idiomarinaceae</taxon>
        <taxon>Pseudidiomarina</taxon>
    </lineage>
</organism>
<accession>A0A317QC44</accession>
<dbReference type="SUPFAM" id="SSF48317">
    <property type="entry name" value="Acid phosphatase/Vanadium-dependent haloperoxidase"/>
    <property type="match status" value="1"/>
</dbReference>
<dbReference type="OrthoDB" id="9780507at2"/>
<evidence type="ECO:0000256" key="5">
    <source>
        <dbReference type="ARBA" id="ARBA00022801"/>
    </source>
</evidence>
<evidence type="ECO:0000313" key="13">
    <source>
        <dbReference type="Proteomes" id="UP000246964"/>
    </source>
</evidence>
<dbReference type="RefSeq" id="WP_110074675.1">
    <property type="nucleotide sequence ID" value="NZ_QGTT01000001.1"/>
</dbReference>
<dbReference type="Pfam" id="PF01569">
    <property type="entry name" value="PAP2"/>
    <property type="match status" value="1"/>
</dbReference>
<reference evidence="12 13" key="1">
    <citation type="submission" date="2018-05" db="EMBL/GenBank/DDBJ databases">
        <title>Freshwater and sediment microbial communities from various areas in North America, analyzing microbe dynamics in response to fracking.</title>
        <authorList>
            <person name="Lamendella R."/>
        </authorList>
    </citation>
    <scope>NUCLEOTIDE SEQUENCE [LARGE SCALE GENOMIC DNA]</scope>
    <source>
        <strain evidence="12 13">125B1</strain>
    </source>
</reference>